<dbReference type="InterPro" id="IPR013783">
    <property type="entry name" value="Ig-like_fold"/>
</dbReference>
<gene>
    <name evidence="5" type="primary">LOC113077351</name>
</gene>
<feature type="signal peptide" evidence="2">
    <location>
        <begin position="1"/>
        <end position="22"/>
    </location>
</feature>
<dbReference type="SMART" id="SM00409">
    <property type="entry name" value="IG"/>
    <property type="match status" value="1"/>
</dbReference>
<dbReference type="InterPro" id="IPR003599">
    <property type="entry name" value="Ig_sub"/>
</dbReference>
<dbReference type="FunFam" id="2.60.40.10:FF:002431">
    <property type="entry name" value="Si:ch211-222k6.3"/>
    <property type="match status" value="1"/>
</dbReference>
<organism evidence="4 5">
    <name type="scientific">Carassius auratus</name>
    <name type="common">Goldfish</name>
    <dbReference type="NCBI Taxonomy" id="7957"/>
    <lineage>
        <taxon>Eukaryota</taxon>
        <taxon>Metazoa</taxon>
        <taxon>Chordata</taxon>
        <taxon>Craniata</taxon>
        <taxon>Vertebrata</taxon>
        <taxon>Euteleostomi</taxon>
        <taxon>Actinopterygii</taxon>
        <taxon>Neopterygii</taxon>
        <taxon>Teleostei</taxon>
        <taxon>Ostariophysi</taxon>
        <taxon>Cypriniformes</taxon>
        <taxon>Cyprinidae</taxon>
        <taxon>Cyprininae</taxon>
        <taxon>Carassius</taxon>
    </lineage>
</organism>
<dbReference type="RefSeq" id="XP_026105545.1">
    <property type="nucleotide sequence ID" value="XM_026249760.1"/>
</dbReference>
<keyword evidence="1" id="KW-0472">Membrane</keyword>
<name>A0A6P6N8L6_CARAU</name>
<dbReference type="Pfam" id="PF07686">
    <property type="entry name" value="V-set"/>
    <property type="match status" value="1"/>
</dbReference>
<dbReference type="PANTHER" id="PTHR21063:SF4">
    <property type="entry name" value="CD48 ANTIGEN-RELATED"/>
    <property type="match status" value="1"/>
</dbReference>
<protein>
    <submittedName>
        <fullName evidence="5">Uncharacterized protein LOC113077351</fullName>
    </submittedName>
</protein>
<feature type="domain" description="Immunoglobulin" evidence="3">
    <location>
        <begin position="29"/>
        <end position="132"/>
    </location>
</feature>
<accession>A0A6P6N8L6</accession>
<dbReference type="KEGG" id="caua:113077351"/>
<dbReference type="SUPFAM" id="SSF48726">
    <property type="entry name" value="Immunoglobulin"/>
    <property type="match status" value="1"/>
</dbReference>
<dbReference type="OrthoDB" id="8962915at2759"/>
<evidence type="ECO:0000256" key="1">
    <source>
        <dbReference type="SAM" id="Phobius"/>
    </source>
</evidence>
<keyword evidence="1" id="KW-1133">Transmembrane helix</keyword>
<dbReference type="Proteomes" id="UP000515129">
    <property type="component" value="Unplaced"/>
</dbReference>
<dbReference type="GeneID" id="113077351"/>
<dbReference type="Gene3D" id="2.60.40.10">
    <property type="entry name" value="Immunoglobulins"/>
    <property type="match status" value="1"/>
</dbReference>
<dbReference type="PANTHER" id="PTHR21063">
    <property type="entry name" value="LFA-3"/>
    <property type="match status" value="1"/>
</dbReference>
<dbReference type="InterPro" id="IPR013106">
    <property type="entry name" value="Ig_V-set"/>
</dbReference>
<evidence type="ECO:0000256" key="2">
    <source>
        <dbReference type="SAM" id="SignalP"/>
    </source>
</evidence>
<evidence type="ECO:0000313" key="4">
    <source>
        <dbReference type="Proteomes" id="UP000515129"/>
    </source>
</evidence>
<dbReference type="AlphaFoldDB" id="A0A6P6N8L6"/>
<keyword evidence="2" id="KW-0732">Signal</keyword>
<dbReference type="InterPro" id="IPR036179">
    <property type="entry name" value="Ig-like_dom_sf"/>
</dbReference>
<keyword evidence="1" id="KW-0812">Transmembrane</keyword>
<keyword evidence="4" id="KW-1185">Reference proteome</keyword>
<feature type="chain" id="PRO_5028011822" evidence="2">
    <location>
        <begin position="23"/>
        <end position="210"/>
    </location>
</feature>
<reference evidence="5" key="1">
    <citation type="submission" date="2025-08" db="UniProtKB">
        <authorList>
            <consortium name="RefSeq"/>
        </authorList>
    </citation>
    <scope>IDENTIFICATION</scope>
    <source>
        <strain evidence="5">Wakin</strain>
        <tissue evidence="5">Muscle</tissue>
    </source>
</reference>
<proteinExistence type="predicted"/>
<evidence type="ECO:0000259" key="3">
    <source>
        <dbReference type="SMART" id="SM00409"/>
    </source>
</evidence>
<evidence type="ECO:0000313" key="5">
    <source>
        <dbReference type="RefSeq" id="XP_026105545.1"/>
    </source>
</evidence>
<sequence length="210" mass="23217">MFKAKTFVSSWLCVCCLAGVFGDTDTDSVKPVSVTEGGSVTLNPSLSEIQKDDDILWKFGHNRSLIAKINRHTGVSFTHDGPDGRFRDRLKLDNQTGSLTITNITNTDSGLYEVSISNSSSQTKYRFNVTVYDSVSLKVLISAAAAGSLLIVSAVGIFCIYKKCRETDPEEEITYAEPKFYKRNTQKAEVKPEDKTVYAHIKRNTAQTAL</sequence>
<feature type="transmembrane region" description="Helical" evidence="1">
    <location>
        <begin position="139"/>
        <end position="161"/>
    </location>
</feature>